<reference evidence="2" key="1">
    <citation type="journal article" date="2014" name="Int. J. Syst. Evol. Microbiol.">
        <title>Complete genome sequence of Corynebacterium casei LMG S-19264T (=DSM 44701T), isolated from a smear-ripened cheese.</title>
        <authorList>
            <consortium name="US DOE Joint Genome Institute (JGI-PGF)"/>
            <person name="Walter F."/>
            <person name="Albersmeier A."/>
            <person name="Kalinowski J."/>
            <person name="Ruckert C."/>
        </authorList>
    </citation>
    <scope>NUCLEOTIDE SEQUENCE</scope>
    <source>
        <strain evidence="2">CGMCC 1.16134</strain>
    </source>
</reference>
<keyword evidence="1" id="KW-0472">Membrane</keyword>
<name>A0A917D7H3_9BACL</name>
<dbReference type="EMBL" id="BMKR01000063">
    <property type="protein sequence ID" value="GGG13543.1"/>
    <property type="molecule type" value="Genomic_DNA"/>
</dbReference>
<evidence type="ECO:0000313" key="3">
    <source>
        <dbReference type="Proteomes" id="UP000637643"/>
    </source>
</evidence>
<evidence type="ECO:0008006" key="4">
    <source>
        <dbReference type="Google" id="ProtNLM"/>
    </source>
</evidence>
<evidence type="ECO:0000256" key="1">
    <source>
        <dbReference type="SAM" id="Phobius"/>
    </source>
</evidence>
<dbReference type="Proteomes" id="UP000637643">
    <property type="component" value="Unassembled WGS sequence"/>
</dbReference>
<keyword evidence="1" id="KW-0812">Transmembrane</keyword>
<comment type="caution">
    <text evidence="2">The sequence shown here is derived from an EMBL/GenBank/DDBJ whole genome shotgun (WGS) entry which is preliminary data.</text>
</comment>
<keyword evidence="1" id="KW-1133">Transmembrane helix</keyword>
<feature type="transmembrane region" description="Helical" evidence="1">
    <location>
        <begin position="46"/>
        <end position="71"/>
    </location>
</feature>
<evidence type="ECO:0000313" key="2">
    <source>
        <dbReference type="EMBL" id="GGG13543.1"/>
    </source>
</evidence>
<proteinExistence type="predicted"/>
<organism evidence="2 3">
    <name type="scientific">Paenibacillus albidus</name>
    <dbReference type="NCBI Taxonomy" id="2041023"/>
    <lineage>
        <taxon>Bacteria</taxon>
        <taxon>Bacillati</taxon>
        <taxon>Bacillota</taxon>
        <taxon>Bacilli</taxon>
        <taxon>Bacillales</taxon>
        <taxon>Paenibacillaceae</taxon>
        <taxon>Paenibacillus</taxon>
    </lineage>
</organism>
<reference evidence="2" key="2">
    <citation type="submission" date="2020-09" db="EMBL/GenBank/DDBJ databases">
        <authorList>
            <person name="Sun Q."/>
            <person name="Zhou Y."/>
        </authorList>
    </citation>
    <scope>NUCLEOTIDE SEQUENCE</scope>
    <source>
        <strain evidence="2">CGMCC 1.16134</strain>
    </source>
</reference>
<protein>
    <recommendedName>
        <fullName evidence="4">DUF4179 domain-containing protein</fullName>
    </recommendedName>
</protein>
<dbReference type="RefSeq" id="WP_229696508.1">
    <property type="nucleotide sequence ID" value="NZ_BMKR01000063.1"/>
</dbReference>
<gene>
    <name evidence="2" type="ORF">GCM10010912_67460</name>
</gene>
<accession>A0A917D7H3</accession>
<keyword evidence="3" id="KW-1185">Reference proteome</keyword>
<sequence>MKYIEKDKHIPQPDYNLMWTAIEKEAYKRQVNLQPSQKTPRYRMKVVPMSIVFSCFLLVAIPVFAGVTINWDKIGGRSVTNALNNGIGQQYDLKASSSGVTMSLNGVVTDGEKMKMLISLDPKTDLTQYIGFATEKNTITNESGAKEKVYDYLEYDPESQKLIGIYETPDTLKDDKKDYKFEAQNLIFYRNREIPLKVSHQAGDTIVTGVTQYPTIHIESVRQASNKTTIRYKVAASPSDMDQGTPYLVVHTGGQEKEAIPTLMPSEGSDLYIEQVFNMTENDWKDANLHLSYTEEAKRISGTWTFDFTADGEKASEAIYTKNLHTSPEFQEKTGVTLEQLVVTPLNIQILIDEQDSLKQGNVHYKTPQLVIGDQTITGVWTLKGDPGNYQHLFHFESPEWYKNWSDVPMKLILKDAVIEKRDTSKNWITLNAPKKEKQFTKLNVDGFEIQFKYYTEGENLMVESTSNSPGFKKVSQTTLRINGKEVVPEITPKGMVSTGFNLDSYKDIPLDETIELNPGIYRYSDPSRNAEIKL</sequence>
<dbReference type="AlphaFoldDB" id="A0A917D7H3"/>